<proteinExistence type="predicted"/>
<protein>
    <submittedName>
        <fullName evidence="1">Uncharacterized protein</fullName>
    </submittedName>
</protein>
<keyword evidence="2" id="KW-1185">Reference proteome</keyword>
<sequence length="568" mass="65773">MDSGKEKEGVIRKAVNYNEFLKAVDEKLAIMSQTEKNQWIHNMARTTKENERIAFLNSLQEKQTYCPVAFAKKEIEDWCRKIEEQEIYFECSGYEEYGESYWDSDYSYEYSDVFGIGKELSRAFQAAEDLLFQKDYQQSSELYDWLCSMPFPVLDSDAGEWSELELEGLVEEKLVSLDLKQIALNLIYAKYQVAEGEERAVELYRYFSWGMCKGIKVEEMFTVGPEELKGIDVFMEEWISFLKDTKGDMAGDLLSDACIYQGGVGRLSETAREVSAKHPVLYEYACQQLLNEKNEIECEKLGLESIGILPEKLVIRGKIADLTAKAAKQLGHANIIKECYEAAFYSESTLNHYLRLFELPDYKDITDRAAKHANALPENSVWEGNNNKQLLVNYLSKEHKKVIRFFSGEFDYIFEDCKKDKTELGWSSQFKGIAIPLFILLLNQNRRLTKAGQRLIDGIEYRLGFKEDDIKSFTDSFFSWKEKVILTNEQYEKYAKWLEKEVDKRTEAVVGGGHRKSYYKAAVLIAALGEALESNGKPYGRMTAIEYYKKMYSRKSAFRAEFEMLNEK</sequence>
<accession>A0ABT1NAM0</accession>
<evidence type="ECO:0000313" key="1">
    <source>
        <dbReference type="EMBL" id="MCQ1528299.1"/>
    </source>
</evidence>
<gene>
    <name evidence="1" type="ORF">LJD61_01880</name>
</gene>
<reference evidence="1 2" key="1">
    <citation type="submission" date="2021-10" db="EMBL/GenBank/DDBJ databases">
        <title>Lutispora strain m25 sp. nov., a thermophilic, non-spore-forming bacterium isolated from a lab-scale methanogenic bioreactor digesting anaerobic sludge.</title>
        <authorList>
            <person name="El Houari A."/>
            <person name="Mcdonald J."/>
        </authorList>
    </citation>
    <scope>NUCLEOTIDE SEQUENCE [LARGE SCALE GENOMIC DNA]</scope>
    <source>
        <strain evidence="2">m25</strain>
    </source>
</reference>
<dbReference type="EMBL" id="JAJEKE010000001">
    <property type="protein sequence ID" value="MCQ1528299.1"/>
    <property type="molecule type" value="Genomic_DNA"/>
</dbReference>
<name>A0ABT1NAM0_9FIRM</name>
<comment type="caution">
    <text evidence="1">The sequence shown here is derived from an EMBL/GenBank/DDBJ whole genome shotgun (WGS) entry which is preliminary data.</text>
</comment>
<dbReference type="RefSeq" id="WP_255225788.1">
    <property type="nucleotide sequence ID" value="NZ_JAJEKE010000001.1"/>
</dbReference>
<dbReference type="Proteomes" id="UP001651880">
    <property type="component" value="Unassembled WGS sequence"/>
</dbReference>
<evidence type="ECO:0000313" key="2">
    <source>
        <dbReference type="Proteomes" id="UP001651880"/>
    </source>
</evidence>
<organism evidence="1 2">
    <name type="scientific">Lutispora saccharofermentans</name>
    <dbReference type="NCBI Taxonomy" id="3024236"/>
    <lineage>
        <taxon>Bacteria</taxon>
        <taxon>Bacillati</taxon>
        <taxon>Bacillota</taxon>
        <taxon>Clostridia</taxon>
        <taxon>Lutisporales</taxon>
        <taxon>Lutisporaceae</taxon>
        <taxon>Lutispora</taxon>
    </lineage>
</organism>